<comment type="caution">
    <text evidence="1">The sequence shown here is derived from an EMBL/GenBank/DDBJ whole genome shotgun (WGS) entry which is preliminary data.</text>
</comment>
<name>A0A1Y2PG83_9FLAO</name>
<dbReference type="CDD" id="cd15482">
    <property type="entry name" value="Sialidase_non-viral"/>
    <property type="match status" value="1"/>
</dbReference>
<evidence type="ECO:0000313" key="2">
    <source>
        <dbReference type="Proteomes" id="UP000194221"/>
    </source>
</evidence>
<dbReference type="Proteomes" id="UP000194221">
    <property type="component" value="Unassembled WGS sequence"/>
</dbReference>
<dbReference type="SUPFAM" id="SSF110296">
    <property type="entry name" value="Oligoxyloglucan reducing end-specific cellobiohydrolase"/>
    <property type="match status" value="1"/>
</dbReference>
<evidence type="ECO:0000313" key="1">
    <source>
        <dbReference type="EMBL" id="OSY89494.1"/>
    </source>
</evidence>
<sequence length="356" mass="39479">MKRFSLIILVVFILFSCKKENTSKTLIKHSPKVIEKINIQEFKVDSSSIRAILPLSKKEVAFAGSHGKVGILKDDGSFVYLKKIKFNDSITPHFRSLATNNKDLFALSIVNPALLYKISEIKDDKIVYTEEHEKVFYDSMKFFEDGIHGIAVGDPTENCPSIITTENGGENWTKLPCSQLPKFEDGEAFFAASNTNIAIVNRTIWIASGGKKARILKSADYGKTWEVFNTPIVQGDGPQGIYSIDFYDDNNGIIIGGNYAKPNDNCANKAITKDGGKTWTIVADNVNPNYKSCVQYVPNSNGKEIFAVGKTGISYSNDGGMTWNDISNESYYSISFVDRNTAWLSGNNKLGKLILK</sequence>
<dbReference type="PROSITE" id="PS51257">
    <property type="entry name" value="PROKAR_LIPOPROTEIN"/>
    <property type="match status" value="1"/>
</dbReference>
<dbReference type="InterPro" id="IPR015943">
    <property type="entry name" value="WD40/YVTN_repeat-like_dom_sf"/>
</dbReference>
<proteinExistence type="predicted"/>
<dbReference type="OrthoDB" id="9813892at2"/>
<accession>A0A1Y2PG83</accession>
<dbReference type="Gene3D" id="2.130.10.10">
    <property type="entry name" value="YVTN repeat-like/Quinoprotein amine dehydrogenase"/>
    <property type="match status" value="1"/>
</dbReference>
<dbReference type="RefSeq" id="WP_086029307.1">
    <property type="nucleotide sequence ID" value="NZ_LAPZ01000001.1"/>
</dbReference>
<dbReference type="PANTHER" id="PTHR47199:SF2">
    <property type="entry name" value="PHOTOSYSTEM II STABILITY_ASSEMBLY FACTOR HCF136, CHLOROPLASTIC"/>
    <property type="match status" value="1"/>
</dbReference>
<gene>
    <name evidence="1" type="ORF">WH52_02345</name>
</gene>
<reference evidence="1 2" key="1">
    <citation type="submission" date="2015-03" db="EMBL/GenBank/DDBJ databases">
        <title>Genome sequence of Tenacibaculum sp. S2-2, isolated from intestinal microbiota of sea cucumber, Apostichopus japonicas.</title>
        <authorList>
            <person name="Shao Z."/>
            <person name="Wang L."/>
            <person name="Li X."/>
        </authorList>
    </citation>
    <scope>NUCLEOTIDE SEQUENCE [LARGE SCALE GENOMIC DNA]</scope>
    <source>
        <strain evidence="1 2">S2-2</strain>
    </source>
</reference>
<dbReference type="EMBL" id="LAPZ01000001">
    <property type="protein sequence ID" value="OSY89494.1"/>
    <property type="molecule type" value="Genomic_DNA"/>
</dbReference>
<dbReference type="InParanoid" id="A0A1Y2PG83"/>
<organism evidence="1 2">
    <name type="scientific">Tenacibaculum holothuriorum</name>
    <dbReference type="NCBI Taxonomy" id="1635173"/>
    <lineage>
        <taxon>Bacteria</taxon>
        <taxon>Pseudomonadati</taxon>
        <taxon>Bacteroidota</taxon>
        <taxon>Flavobacteriia</taxon>
        <taxon>Flavobacteriales</taxon>
        <taxon>Flavobacteriaceae</taxon>
        <taxon>Tenacibaculum</taxon>
    </lineage>
</organism>
<keyword evidence="2" id="KW-1185">Reference proteome</keyword>
<protein>
    <submittedName>
        <fullName evidence="1">Oxidoreductase</fullName>
    </submittedName>
</protein>
<dbReference type="STRING" id="1635173.WH52_02345"/>
<dbReference type="AlphaFoldDB" id="A0A1Y2PG83"/>
<dbReference type="PANTHER" id="PTHR47199">
    <property type="entry name" value="PHOTOSYSTEM II STABILITY/ASSEMBLY FACTOR HCF136, CHLOROPLASTIC"/>
    <property type="match status" value="1"/>
</dbReference>